<dbReference type="NCBIfam" id="TIGR00543">
    <property type="entry name" value="isochor_syn"/>
    <property type="match status" value="1"/>
</dbReference>
<evidence type="ECO:0000313" key="8">
    <source>
        <dbReference type="Proteomes" id="UP000302163"/>
    </source>
</evidence>
<dbReference type="GO" id="GO:0000287">
    <property type="term" value="F:magnesium ion binding"/>
    <property type="evidence" value="ECO:0007669"/>
    <property type="project" value="UniProtKB-UniRule"/>
</dbReference>
<dbReference type="KEGG" id="izh:FEM41_22240"/>
<sequence length="433" mass="48184">MNSLTGALNQLLRQLDGPFPEAPGLRQFYVTVTPEGEPDGLAWLASQWLWPQFYWQQRDGVEELAALGAVRRFSSLAAARDFLTAEQGGALMRVCGLNTFDPGQGSLFVPRLLWRHRGDEITLTLTLYSEHSLQQDALVARRFLRRLVAPQPLVAMTGECLEERHLPDREGWHSMITRALDAIIAGDMEKVVLARASDLRFSCHLSPGSLLAASRAVNRGCYHFFMAFNEGSAFLGSSPERLWRRRGLALTTEALAGTVAGDDDDGRAAHLARWLLNDEKNQYENSLVVEDICQRLEGAASVTDIAEARIVRLRNVQHLRRDIEARLAQPDDALCLQRLQPTAAVAGLPREAARRFIEQVETFDREWYAGSAGWLSVDDSEFCVSLRSARVQEDRLRLYAGAGIVAGSVPDAEWQEIENKAAGLRSLLFSSGR</sequence>
<dbReference type="NCBIfam" id="NF011588">
    <property type="entry name" value="PRK15012.1"/>
    <property type="match status" value="1"/>
</dbReference>
<evidence type="ECO:0000259" key="6">
    <source>
        <dbReference type="Pfam" id="PF00425"/>
    </source>
</evidence>
<feature type="binding site" evidence="5">
    <location>
        <position position="284"/>
    </location>
    <ligand>
        <name>Mg(2+)</name>
        <dbReference type="ChEBI" id="CHEBI:18420"/>
    </ligand>
</feature>
<dbReference type="EC" id="5.4.4.2" evidence="5"/>
<evidence type="ECO:0000256" key="2">
    <source>
        <dbReference type="ARBA" id="ARBA00005297"/>
    </source>
</evidence>
<dbReference type="InterPro" id="IPR015890">
    <property type="entry name" value="Chorismate_C"/>
</dbReference>
<feature type="binding site" evidence="5">
    <location>
        <position position="416"/>
    </location>
    <ligand>
        <name>Mg(2+)</name>
        <dbReference type="ChEBI" id="CHEBI:18420"/>
    </ligand>
</feature>
<keyword evidence="3 5" id="KW-0460">Magnesium</keyword>
<dbReference type="InterPro" id="IPR044250">
    <property type="entry name" value="MenF-like"/>
</dbReference>
<keyword evidence="5" id="KW-0474">Menaquinone biosynthesis</keyword>
<feature type="domain" description="Chorismate-utilising enzyme C-terminal" evidence="6">
    <location>
        <begin position="169"/>
        <end position="420"/>
    </location>
</feature>
<dbReference type="EMBL" id="CP040428">
    <property type="protein sequence ID" value="QCT22173.1"/>
    <property type="molecule type" value="Genomic_DNA"/>
</dbReference>
<dbReference type="GO" id="GO:0009234">
    <property type="term" value="P:menaquinone biosynthetic process"/>
    <property type="evidence" value="ECO:0007669"/>
    <property type="project" value="UniProtKB-UniRule"/>
</dbReference>
<comment type="cofactor">
    <cofactor evidence="5">
        <name>Mg(2+)</name>
        <dbReference type="ChEBI" id="CHEBI:18420"/>
    </cofactor>
</comment>
<dbReference type="PANTHER" id="PTHR47253">
    <property type="match status" value="1"/>
</dbReference>
<name>A0A4P8YPH9_9ENTR</name>
<feature type="active site" description="Proton acceptor" evidence="5">
    <location>
        <position position="190"/>
    </location>
</feature>
<dbReference type="UniPathway" id="UPA01057">
    <property type="reaction ID" value="UER00163"/>
</dbReference>
<dbReference type="Gene3D" id="3.60.120.10">
    <property type="entry name" value="Anthranilate synthase"/>
    <property type="match status" value="1"/>
</dbReference>
<dbReference type="RefSeq" id="WP_138098551.1">
    <property type="nucleotide sequence ID" value="NZ_CP040428.1"/>
</dbReference>
<keyword evidence="4 5" id="KW-0413">Isomerase</keyword>
<comment type="function">
    <text evidence="5">Catalyzes the conversion of chorismate to isochorismate.</text>
</comment>
<dbReference type="PANTHER" id="PTHR47253:SF4">
    <property type="entry name" value="ISOCHORISMATE SYNTHASE 2, CHLOROPLASTIC"/>
    <property type="match status" value="1"/>
</dbReference>
<dbReference type="InterPro" id="IPR005801">
    <property type="entry name" value="ADC_synthase"/>
</dbReference>
<dbReference type="SUPFAM" id="SSF56322">
    <property type="entry name" value="ADC synthase"/>
    <property type="match status" value="1"/>
</dbReference>
<comment type="similarity">
    <text evidence="2 5">Belongs to the isochorismate synthase family.</text>
</comment>
<accession>A0A4P8YPH9</accession>
<comment type="catalytic activity">
    <reaction evidence="1 5">
        <text>chorismate = isochorismate</text>
        <dbReference type="Rhea" id="RHEA:18985"/>
        <dbReference type="ChEBI" id="CHEBI:29748"/>
        <dbReference type="ChEBI" id="CHEBI:29780"/>
        <dbReference type="EC" id="5.4.4.2"/>
    </reaction>
</comment>
<dbReference type="Proteomes" id="UP000302163">
    <property type="component" value="Chromosome"/>
</dbReference>
<dbReference type="InterPro" id="IPR034681">
    <property type="entry name" value="MenF"/>
</dbReference>
<gene>
    <name evidence="5 7" type="primary">menF</name>
    <name evidence="7" type="ORF">FEM41_22240</name>
</gene>
<keyword evidence="5" id="KW-0479">Metal-binding</keyword>
<dbReference type="HAMAP" id="MF_01935">
    <property type="entry name" value="MenF"/>
    <property type="match status" value="1"/>
</dbReference>
<dbReference type="UniPathway" id="UPA00079"/>
<protein>
    <recommendedName>
        <fullName evidence="5">Isochorismate synthase MenF</fullName>
        <ecNumber evidence="5">5.4.4.2</ecNumber>
    </recommendedName>
    <alternativeName>
        <fullName evidence="5">Isochorismate mutase</fullName>
    </alternativeName>
</protein>
<keyword evidence="8" id="KW-1185">Reference proteome</keyword>
<evidence type="ECO:0000256" key="5">
    <source>
        <dbReference type="HAMAP-Rule" id="MF_01935"/>
    </source>
</evidence>
<evidence type="ECO:0000256" key="1">
    <source>
        <dbReference type="ARBA" id="ARBA00000799"/>
    </source>
</evidence>
<dbReference type="GO" id="GO:0008909">
    <property type="term" value="F:isochorismate synthase activity"/>
    <property type="evidence" value="ECO:0007669"/>
    <property type="project" value="UniProtKB-UniRule"/>
</dbReference>
<feature type="active site" description="Proton donor" evidence="5">
    <location>
        <position position="240"/>
    </location>
</feature>
<dbReference type="InterPro" id="IPR004561">
    <property type="entry name" value="IsoChor_synthase"/>
</dbReference>
<comment type="pathway">
    <text evidence="5">Quinol/quinone metabolism; menaquinone biosynthesis.</text>
</comment>
<dbReference type="OrthoDB" id="9806579at2"/>
<evidence type="ECO:0000256" key="3">
    <source>
        <dbReference type="ARBA" id="ARBA00022842"/>
    </source>
</evidence>
<reference evidence="7 8" key="1">
    <citation type="submission" date="2019-05" db="EMBL/GenBank/DDBJ databases">
        <title>Complete genome sequence of Izhakiella calystegiae KSNA2, an endophyte isolated from beach morning glory (Calystegia soldanella).</title>
        <authorList>
            <person name="Jiang L."/>
            <person name="Jeong J.C."/>
            <person name="Kim C.Y."/>
            <person name="Kim D.H."/>
            <person name="Kim S.W."/>
            <person name="Lee j."/>
        </authorList>
    </citation>
    <scope>NUCLEOTIDE SEQUENCE [LARGE SCALE GENOMIC DNA]</scope>
    <source>
        <strain evidence="7 8">KSNA2</strain>
    </source>
</reference>
<comment type="pathway">
    <text evidence="5">Quinol/quinone metabolism; 1,4-dihydroxy-2-naphthoate biosynthesis; 1,4-dihydroxy-2-naphthoate from chorismate: step 1/7.</text>
</comment>
<dbReference type="AlphaFoldDB" id="A0A4P8YPH9"/>
<dbReference type="Pfam" id="PF00425">
    <property type="entry name" value="Chorismate_bind"/>
    <property type="match status" value="1"/>
</dbReference>
<proteinExistence type="inferred from homology"/>
<evidence type="ECO:0000313" key="7">
    <source>
        <dbReference type="EMBL" id="QCT22173.1"/>
    </source>
</evidence>
<organism evidence="7 8">
    <name type="scientific">Jejubacter calystegiae</name>
    <dbReference type="NCBI Taxonomy" id="2579935"/>
    <lineage>
        <taxon>Bacteria</taxon>
        <taxon>Pseudomonadati</taxon>
        <taxon>Pseudomonadota</taxon>
        <taxon>Gammaproteobacteria</taxon>
        <taxon>Enterobacterales</taxon>
        <taxon>Enterobacteriaceae</taxon>
        <taxon>Jejubacter</taxon>
    </lineage>
</organism>
<evidence type="ECO:0000256" key="4">
    <source>
        <dbReference type="ARBA" id="ARBA00023235"/>
    </source>
</evidence>